<dbReference type="InterPro" id="IPR029058">
    <property type="entry name" value="AB_hydrolase_fold"/>
</dbReference>
<dbReference type="InterPro" id="IPR050266">
    <property type="entry name" value="AB_hydrolase_sf"/>
</dbReference>
<dbReference type="Pfam" id="PF00561">
    <property type="entry name" value="Abhydrolase_1"/>
    <property type="match status" value="1"/>
</dbReference>
<protein>
    <submittedName>
        <fullName evidence="2">Alpha/beta hydrolase</fullName>
    </submittedName>
</protein>
<dbReference type="Proteomes" id="UP000619486">
    <property type="component" value="Unassembled WGS sequence"/>
</dbReference>
<keyword evidence="3" id="KW-1185">Reference proteome</keyword>
<comment type="caution">
    <text evidence="2">The sequence shown here is derived from an EMBL/GenBank/DDBJ whole genome shotgun (WGS) entry which is preliminary data.</text>
</comment>
<name>A0A918H153_9ACTN</name>
<reference evidence="2" key="2">
    <citation type="submission" date="2020-09" db="EMBL/GenBank/DDBJ databases">
        <authorList>
            <person name="Sun Q."/>
            <person name="Ohkuma M."/>
        </authorList>
    </citation>
    <scope>NUCLEOTIDE SEQUENCE</scope>
    <source>
        <strain evidence="2">JCM 3172</strain>
    </source>
</reference>
<evidence type="ECO:0000313" key="2">
    <source>
        <dbReference type="EMBL" id="GGT28084.1"/>
    </source>
</evidence>
<dbReference type="RefSeq" id="WP_019886602.1">
    <property type="nucleotide sequence ID" value="NZ_BMQQ01000006.1"/>
</dbReference>
<proteinExistence type="predicted"/>
<dbReference type="GO" id="GO:0016787">
    <property type="term" value="F:hydrolase activity"/>
    <property type="evidence" value="ECO:0007669"/>
    <property type="project" value="UniProtKB-KW"/>
</dbReference>
<organism evidence="2 3">
    <name type="scientific">Streptomyces purpureus</name>
    <dbReference type="NCBI Taxonomy" id="1951"/>
    <lineage>
        <taxon>Bacteria</taxon>
        <taxon>Bacillati</taxon>
        <taxon>Actinomycetota</taxon>
        <taxon>Actinomycetes</taxon>
        <taxon>Kitasatosporales</taxon>
        <taxon>Streptomycetaceae</taxon>
        <taxon>Streptomyces</taxon>
    </lineage>
</organism>
<feature type="domain" description="AB hydrolase-1" evidence="1">
    <location>
        <begin position="5"/>
        <end position="231"/>
    </location>
</feature>
<dbReference type="PRINTS" id="PR00111">
    <property type="entry name" value="ABHYDROLASE"/>
</dbReference>
<sequence>MTTTPALLLAHGAGGGIAANFGPVLGALSTGRRVLGADYPGAGDTPRSDAPLELDDLADRLIAEADAAGLDRFALCGYSLGTAVAVRAAARHPGRVTALVLTAGFAYADHATRQTAILWRELHATGQYELLGRLMLPVCLSPGALNALSDEELTAAVRATGETTPPGSADHADLVVRADVREDLAGLEVPTLVIVTTEDRLVPPHLQRDLAARLPHARVAELATGHLPVVETPDAWAALITTFLDEVAA</sequence>
<evidence type="ECO:0000313" key="3">
    <source>
        <dbReference type="Proteomes" id="UP000619486"/>
    </source>
</evidence>
<dbReference type="PANTHER" id="PTHR43798">
    <property type="entry name" value="MONOACYLGLYCEROL LIPASE"/>
    <property type="match status" value="1"/>
</dbReference>
<gene>
    <name evidence="2" type="ORF">GCM10014713_22030</name>
</gene>
<dbReference type="AlphaFoldDB" id="A0A918H153"/>
<dbReference type="SUPFAM" id="SSF53474">
    <property type="entry name" value="alpha/beta-Hydrolases"/>
    <property type="match status" value="1"/>
</dbReference>
<evidence type="ECO:0000259" key="1">
    <source>
        <dbReference type="Pfam" id="PF00561"/>
    </source>
</evidence>
<keyword evidence="2" id="KW-0378">Hydrolase</keyword>
<dbReference type="InterPro" id="IPR000073">
    <property type="entry name" value="AB_hydrolase_1"/>
</dbReference>
<reference evidence="2" key="1">
    <citation type="journal article" date="2014" name="Int. J. Syst. Evol. Microbiol.">
        <title>Complete genome sequence of Corynebacterium casei LMG S-19264T (=DSM 44701T), isolated from a smear-ripened cheese.</title>
        <authorList>
            <consortium name="US DOE Joint Genome Institute (JGI-PGF)"/>
            <person name="Walter F."/>
            <person name="Albersmeier A."/>
            <person name="Kalinowski J."/>
            <person name="Ruckert C."/>
        </authorList>
    </citation>
    <scope>NUCLEOTIDE SEQUENCE</scope>
    <source>
        <strain evidence="2">JCM 3172</strain>
    </source>
</reference>
<dbReference type="EMBL" id="BMQQ01000006">
    <property type="protein sequence ID" value="GGT28084.1"/>
    <property type="molecule type" value="Genomic_DNA"/>
</dbReference>
<dbReference type="Gene3D" id="3.40.50.1820">
    <property type="entry name" value="alpha/beta hydrolase"/>
    <property type="match status" value="1"/>
</dbReference>
<accession>A0A918H153</accession>